<feature type="region of interest" description="Disordered" evidence="2">
    <location>
        <begin position="1077"/>
        <end position="1137"/>
    </location>
</feature>
<dbReference type="SUPFAM" id="SSF50978">
    <property type="entry name" value="WD40 repeat-like"/>
    <property type="match status" value="1"/>
</dbReference>
<organism evidence="3">
    <name type="scientific">Eutreptiella gymnastica</name>
    <dbReference type="NCBI Taxonomy" id="73025"/>
    <lineage>
        <taxon>Eukaryota</taxon>
        <taxon>Discoba</taxon>
        <taxon>Euglenozoa</taxon>
        <taxon>Euglenida</taxon>
        <taxon>Spirocuta</taxon>
        <taxon>Euglenophyceae</taxon>
        <taxon>Eutreptiales</taxon>
        <taxon>Eutreptiaceae</taxon>
        <taxon>Eutreptiella</taxon>
    </lineage>
</organism>
<feature type="repeat" description="WD" evidence="1">
    <location>
        <begin position="143"/>
        <end position="184"/>
    </location>
</feature>
<evidence type="ECO:0000313" key="3">
    <source>
        <dbReference type="EMBL" id="CAD9021269.1"/>
    </source>
</evidence>
<evidence type="ECO:0000256" key="1">
    <source>
        <dbReference type="PROSITE-ProRule" id="PRU00221"/>
    </source>
</evidence>
<feature type="region of interest" description="Disordered" evidence="2">
    <location>
        <begin position="1198"/>
        <end position="1239"/>
    </location>
</feature>
<proteinExistence type="predicted"/>
<gene>
    <name evidence="3" type="ORF">EGYM00392_LOCUS32388</name>
</gene>
<dbReference type="InterPro" id="IPR001680">
    <property type="entry name" value="WD40_rpt"/>
</dbReference>
<dbReference type="InterPro" id="IPR015943">
    <property type="entry name" value="WD40/YVTN_repeat-like_dom_sf"/>
</dbReference>
<dbReference type="Gene3D" id="2.130.10.10">
    <property type="entry name" value="YVTN repeat-like/Quinoprotein amine dehydrogenase"/>
    <property type="match status" value="1"/>
</dbReference>
<dbReference type="EMBL" id="HBGA01086610">
    <property type="protein sequence ID" value="CAD9021269.1"/>
    <property type="molecule type" value="Transcribed_RNA"/>
</dbReference>
<keyword evidence="1" id="KW-0853">WD repeat</keyword>
<reference evidence="3" key="1">
    <citation type="submission" date="2021-01" db="EMBL/GenBank/DDBJ databases">
        <authorList>
            <person name="Corre E."/>
            <person name="Pelletier E."/>
            <person name="Niang G."/>
            <person name="Scheremetjew M."/>
            <person name="Finn R."/>
            <person name="Kale V."/>
            <person name="Holt S."/>
            <person name="Cochrane G."/>
            <person name="Meng A."/>
            <person name="Brown T."/>
            <person name="Cohen L."/>
        </authorList>
    </citation>
    <scope>NUCLEOTIDE SEQUENCE</scope>
    <source>
        <strain evidence="3">NIES-381</strain>
    </source>
</reference>
<evidence type="ECO:0000256" key="2">
    <source>
        <dbReference type="SAM" id="MobiDB-lite"/>
    </source>
</evidence>
<dbReference type="PROSITE" id="PS50082">
    <property type="entry name" value="WD_REPEATS_2"/>
    <property type="match status" value="1"/>
</dbReference>
<dbReference type="PROSITE" id="PS50294">
    <property type="entry name" value="WD_REPEATS_REGION"/>
    <property type="match status" value="1"/>
</dbReference>
<name>A0A7S1IRZ7_9EUGL</name>
<sequence length="1463" mass="159418">MQVQHHTSLSLLADVSKVRCLCFHPTLRTVYVAISTYVVEYDLNTGAQLSTFYLQSKNIISLHFLTSRNAWVAVMEDGNVTVVSGGMVVSQLHFAKSAKDGPSISCTALQDSTSLPLLFFVRRGAKIVSAAALLSQSKSMWRFEGHKKPVTMIASHPSYPLMAAAAQDGTVRIYRTDNMSLYNILEGQKSKGKGTAVVYVALQFDKANTKAQKTASAAVGQRKIAAKGKLHKQLQATFKKVQLLVAVEKGSLMLFDVSIPGSPKILRTLFSPGAIYRTAHFHTTTPGRIFTLDSKGLYYPYSSGDTALSKMAKQNAELNLLQPAANIEPFKLDVVQKVMKSSAKSELTLPDEDGVVQSPANQITTMRAHMHPMYNYVVFTGEDLKSMKGAANNQLSIFAWQHSASEQGDALPVVSPLVLPGDCYFPPGKGAAPPGPSVASGNIFFLECNPLLGIALKTFALSTNTVSMLTSCKTPVMLGTRGEKGEVMNYNPVRLVTSSTTPIRREIGPRFLLFIRAAFLRTSNCFVKVSARSRGLHASPPGNANCQYRHLFTLISHAGIPSSAASSPPSAIADDPWCFIPGLDGCFVGPDEGRFLILAEHGFHATLYTTAKESGVHTPLHGKMARIFPTPLGQKCVVMYYRPDANQLVFSSNFSTKSLTDVDRLLSSESLEPSGPSFNLTQGETPLQVQFQQDVLRRTVLTTPYLLALMTTWQLLLMNSDLVVLTSISVGSSPLKSIYWVGRSLVYNTGMALQYITTDGMVEACTSVPPDTVIVGALRDRLIGASKEDGKTSLWFKHLRMYDLLVHGVCTEKNGDGMLDESARTALLQHVTSRFDCSKVNASVLTRLRAMGFRQLSNLLMQQINGQSKAGDALPWRDRIQCLLDAKDVESAVGALQAVYSQGTGVKEGEPLREQSPLWAPYMDLLCTCVRVGNQDVAVQALKKMNNPYSVIKELHKRADGSALRFVGDQCKSSNPQLVPMVSVFLRSFGDLGPTDTDLDEPEWTLCKKVSDMPCMALVIPQEADEDWREQEMWVEPMKLTDVVGLLGVPPLDVSAATQDEGGDQEEDYNDADFEADFDEHDAPSSEGTDEFSTDGADDEDGDDDMKPHHDGNQGSKSSEGKDSDDEDDEDAVSKEQEELRRQYLNSMAGHGDDDDDSDDDTYRKPKMKIKFKISDTAIVKPQAPIGTISLGMVLPTASTSKRKPGRAGGGGGGLAPPPGVSKAALGPEPTPEPTKANLSPADLFREGLACMDKGKFSEALTHVTASCDMLIQDSVQIAKKTQIVMVVQYKAALSILIKTKELEGVANGGLPPPTLSEEVVQQLAFLTLLLMQLSLLPRHQLICQKLASRKNFEAKNYAGASRVLKILIPSAPEKFRDSLEQQLQTCEENDNKSTLPEPACREKVNFCWEGFKLLKVQGEDPVSAEEEELQTASVCTYCPAMFDAGSRPPHGTCGLCKYGQLE</sequence>
<feature type="compositionally biased region" description="Acidic residues" evidence="2">
    <location>
        <begin position="1088"/>
        <end position="1104"/>
    </location>
</feature>
<dbReference type="SMART" id="SM00320">
    <property type="entry name" value="WD40"/>
    <property type="match status" value="2"/>
</dbReference>
<dbReference type="InterPro" id="IPR036322">
    <property type="entry name" value="WD40_repeat_dom_sf"/>
</dbReference>
<dbReference type="Pfam" id="PF00400">
    <property type="entry name" value="WD40"/>
    <property type="match status" value="1"/>
</dbReference>
<accession>A0A7S1IRZ7</accession>
<protein>
    <submittedName>
        <fullName evidence="3">Uncharacterized protein</fullName>
    </submittedName>
</protein>